<comment type="catalytic activity">
    <reaction evidence="1">
        <text>ATP + protein L-histidine = ADP + protein N-phospho-L-histidine.</text>
        <dbReference type="EC" id="2.7.13.3"/>
    </reaction>
</comment>
<dbReference type="PANTHER" id="PTHR43304:SF1">
    <property type="entry name" value="PAC DOMAIN-CONTAINING PROTEIN"/>
    <property type="match status" value="1"/>
</dbReference>
<dbReference type="NCBIfam" id="TIGR00229">
    <property type="entry name" value="sensory_box"/>
    <property type="match status" value="2"/>
</dbReference>
<proteinExistence type="predicted"/>
<dbReference type="SUPFAM" id="SSF55785">
    <property type="entry name" value="PYP-like sensor domain (PAS domain)"/>
    <property type="match status" value="2"/>
</dbReference>
<keyword evidence="3" id="KW-0597">Phosphoprotein</keyword>
<dbReference type="PANTHER" id="PTHR43304">
    <property type="entry name" value="PHYTOCHROME-LIKE PROTEIN CPH1"/>
    <property type="match status" value="1"/>
</dbReference>
<dbReference type="InterPro" id="IPR000014">
    <property type="entry name" value="PAS"/>
</dbReference>
<dbReference type="InterPro" id="IPR001610">
    <property type="entry name" value="PAC"/>
</dbReference>
<keyword evidence="5" id="KW-0418">Kinase</keyword>
<reference evidence="7" key="2">
    <citation type="submission" date="2021-08" db="EMBL/GenBank/DDBJ databases">
        <authorList>
            <person name="Tani A."/>
            <person name="Ola A."/>
            <person name="Ogura Y."/>
            <person name="Katsura K."/>
            <person name="Hayashi T."/>
        </authorList>
    </citation>
    <scope>NUCLEOTIDE SEQUENCE</scope>
    <source>
        <strain evidence="7">KCTC 52305</strain>
    </source>
</reference>
<evidence type="ECO:0000256" key="4">
    <source>
        <dbReference type="ARBA" id="ARBA00022679"/>
    </source>
</evidence>
<feature type="domain" description="PAC" evidence="6">
    <location>
        <begin position="208"/>
        <end position="260"/>
    </location>
</feature>
<dbReference type="Gene3D" id="3.30.450.20">
    <property type="entry name" value="PAS domain"/>
    <property type="match status" value="2"/>
</dbReference>
<protein>
    <recommendedName>
        <fullName evidence="2">histidine kinase</fullName>
        <ecNumber evidence="2">2.7.13.3</ecNumber>
    </recommendedName>
</protein>
<dbReference type="InterPro" id="IPR035965">
    <property type="entry name" value="PAS-like_dom_sf"/>
</dbReference>
<sequence length="389" mass="43307">MERDAIGVENLHAALDQLLNQPPLRKSPQLSAFLAYVVRESLAGRGSLLKSYTIATDALGRAPSFDPATDAIVRVEARRLRQVLQQIYEDPQCRLPVRIDMPLGRYEPSFRRIERPAAAVPAACPRPDAAETLRESEQRYRALVEASAAVEWRASPDGRITQSYGWSARTGQSDRAFRDSGWLDALHPEDRERTAALWRECYRVGAPFEVSYRVRHRDGSHRWMLARGVPLENPDGTIREWVGTLSDIHERVLAEEALRTSEERLRLAVEAAQLVTWEIDADTRYVTCSESALDLFGSAAGPLDSLAALIDPEDLPRVVAALDRAFRGEAAYDVQYRITDPTGRRRWISARGSLVRVPYGPARLIGVAADVTSRFAGTQAGRNRAAVPA</sequence>
<organism evidence="7 8">
    <name type="scientific">Methylobacterium crusticola</name>
    <dbReference type="NCBI Taxonomy" id="1697972"/>
    <lineage>
        <taxon>Bacteria</taxon>
        <taxon>Pseudomonadati</taxon>
        <taxon>Pseudomonadota</taxon>
        <taxon>Alphaproteobacteria</taxon>
        <taxon>Hyphomicrobiales</taxon>
        <taxon>Methylobacteriaceae</taxon>
        <taxon>Methylobacterium</taxon>
    </lineage>
</organism>
<evidence type="ECO:0000256" key="1">
    <source>
        <dbReference type="ARBA" id="ARBA00000085"/>
    </source>
</evidence>
<dbReference type="SMART" id="SM00091">
    <property type="entry name" value="PAS"/>
    <property type="match status" value="2"/>
</dbReference>
<evidence type="ECO:0000256" key="5">
    <source>
        <dbReference type="ARBA" id="ARBA00022777"/>
    </source>
</evidence>
<keyword evidence="4" id="KW-0808">Transferase</keyword>
<accession>A0ABQ4R1G5</accession>
<dbReference type="CDD" id="cd00130">
    <property type="entry name" value="PAS"/>
    <property type="match status" value="2"/>
</dbReference>
<evidence type="ECO:0000259" key="6">
    <source>
        <dbReference type="PROSITE" id="PS50113"/>
    </source>
</evidence>
<reference evidence="7" key="1">
    <citation type="journal article" date="2021" name="Front. Microbiol.">
        <title>Comprehensive Comparative Genomics and Phenotyping of Methylobacterium Species.</title>
        <authorList>
            <person name="Alessa O."/>
            <person name="Ogura Y."/>
            <person name="Fujitani Y."/>
            <person name="Takami H."/>
            <person name="Hayashi T."/>
            <person name="Sahin N."/>
            <person name="Tani A."/>
        </authorList>
    </citation>
    <scope>NUCLEOTIDE SEQUENCE</scope>
    <source>
        <strain evidence="7">KCTC 52305</strain>
    </source>
</reference>
<dbReference type="PROSITE" id="PS50113">
    <property type="entry name" value="PAC"/>
    <property type="match status" value="1"/>
</dbReference>
<comment type="caution">
    <text evidence="7">The sequence shown here is derived from an EMBL/GenBank/DDBJ whole genome shotgun (WGS) entry which is preliminary data.</text>
</comment>
<dbReference type="EC" id="2.7.13.3" evidence="2"/>
<keyword evidence="8" id="KW-1185">Reference proteome</keyword>
<dbReference type="SMART" id="SM00086">
    <property type="entry name" value="PAC"/>
    <property type="match status" value="2"/>
</dbReference>
<evidence type="ECO:0000256" key="2">
    <source>
        <dbReference type="ARBA" id="ARBA00012438"/>
    </source>
</evidence>
<evidence type="ECO:0000256" key="3">
    <source>
        <dbReference type="ARBA" id="ARBA00022553"/>
    </source>
</evidence>
<evidence type="ECO:0000313" key="8">
    <source>
        <dbReference type="Proteomes" id="UP001055167"/>
    </source>
</evidence>
<gene>
    <name evidence="7" type="ORF">OPKNFCMD_3449</name>
</gene>
<evidence type="ECO:0000313" key="7">
    <source>
        <dbReference type="EMBL" id="GJD50704.1"/>
    </source>
</evidence>
<dbReference type="InterPro" id="IPR013655">
    <property type="entry name" value="PAS_fold_3"/>
</dbReference>
<dbReference type="Pfam" id="PF08447">
    <property type="entry name" value="PAS_3"/>
    <property type="match status" value="2"/>
</dbReference>
<dbReference type="EMBL" id="BPQH01000010">
    <property type="protein sequence ID" value="GJD50704.1"/>
    <property type="molecule type" value="Genomic_DNA"/>
</dbReference>
<dbReference type="Proteomes" id="UP001055167">
    <property type="component" value="Unassembled WGS sequence"/>
</dbReference>
<dbReference type="RefSeq" id="WP_128560744.1">
    <property type="nucleotide sequence ID" value="NZ_BPQH01000010.1"/>
</dbReference>
<dbReference type="InterPro" id="IPR000700">
    <property type="entry name" value="PAS-assoc_C"/>
</dbReference>
<name>A0ABQ4R1G5_9HYPH</name>
<dbReference type="InterPro" id="IPR052162">
    <property type="entry name" value="Sensor_kinase/Photoreceptor"/>
</dbReference>